<evidence type="ECO:0000256" key="4">
    <source>
        <dbReference type="ARBA" id="ARBA00022692"/>
    </source>
</evidence>
<keyword evidence="3" id="KW-0808">Transferase</keyword>
<organism evidence="12 13">
    <name type="scientific">Miscanthus lutarioriparius</name>
    <dbReference type="NCBI Taxonomy" id="422564"/>
    <lineage>
        <taxon>Eukaryota</taxon>
        <taxon>Viridiplantae</taxon>
        <taxon>Streptophyta</taxon>
        <taxon>Embryophyta</taxon>
        <taxon>Tracheophyta</taxon>
        <taxon>Spermatophyta</taxon>
        <taxon>Magnoliopsida</taxon>
        <taxon>Liliopsida</taxon>
        <taxon>Poales</taxon>
        <taxon>Poaceae</taxon>
        <taxon>PACMAD clade</taxon>
        <taxon>Panicoideae</taxon>
        <taxon>Andropogonodae</taxon>
        <taxon>Andropogoneae</taxon>
        <taxon>Saccharinae</taxon>
        <taxon>Miscanthus</taxon>
    </lineage>
</organism>
<dbReference type="Proteomes" id="UP000604825">
    <property type="component" value="Unassembled WGS sequence"/>
</dbReference>
<keyword evidence="5" id="KW-0735">Signal-anchor</keyword>
<dbReference type="InterPro" id="IPR026057">
    <property type="entry name" value="TBL_C"/>
</dbReference>
<keyword evidence="6 9" id="KW-1133">Transmembrane helix</keyword>
<dbReference type="OrthoDB" id="630188at2759"/>
<reference evidence="12" key="1">
    <citation type="submission" date="2020-10" db="EMBL/GenBank/DDBJ databases">
        <authorList>
            <person name="Han B."/>
            <person name="Lu T."/>
            <person name="Zhao Q."/>
            <person name="Huang X."/>
            <person name="Zhao Y."/>
        </authorList>
    </citation>
    <scope>NUCLEOTIDE SEQUENCE</scope>
</reference>
<evidence type="ECO:0000313" key="12">
    <source>
        <dbReference type="EMBL" id="CAD6260616.1"/>
    </source>
</evidence>
<dbReference type="EMBL" id="CAJGYO010000011">
    <property type="protein sequence ID" value="CAD6260616.1"/>
    <property type="molecule type" value="Genomic_DNA"/>
</dbReference>
<dbReference type="InterPro" id="IPR025846">
    <property type="entry name" value="TBL_N"/>
</dbReference>
<keyword evidence="8 9" id="KW-0472">Membrane</keyword>
<evidence type="ECO:0008006" key="14">
    <source>
        <dbReference type="Google" id="ProtNLM"/>
    </source>
</evidence>
<name>A0A811QID1_9POAL</name>
<protein>
    <recommendedName>
        <fullName evidence="14">Trichome birefringence-like N-terminal domain-containing protein</fullName>
    </recommendedName>
</protein>
<keyword evidence="4 9" id="KW-0812">Transmembrane</keyword>
<dbReference type="GO" id="GO:1990538">
    <property type="term" value="F:xylan O-acetyltransferase activity"/>
    <property type="evidence" value="ECO:0007669"/>
    <property type="project" value="UniProtKB-ARBA"/>
</dbReference>
<dbReference type="AlphaFoldDB" id="A0A811QID1"/>
<keyword evidence="13" id="KW-1185">Reference proteome</keyword>
<dbReference type="PANTHER" id="PTHR32285">
    <property type="entry name" value="PROTEIN TRICHOME BIREFRINGENCE-LIKE 9-RELATED"/>
    <property type="match status" value="1"/>
</dbReference>
<evidence type="ECO:0000256" key="9">
    <source>
        <dbReference type="SAM" id="Phobius"/>
    </source>
</evidence>
<feature type="transmembrane region" description="Helical" evidence="9">
    <location>
        <begin position="22"/>
        <end position="44"/>
    </location>
</feature>
<sequence length="175" mass="19821">MAKESVAPPDLHGRNHTRRPTHVFPCGRTVALAVMVTTVLFVLLPTHHPATLYRSPMPTHISPLEMKTGHEDKACNPFNGTWVRDFRGPLYTNITCPTMPESRNCGKYGKQMDYVNWKWMLHGCDMVGFEPQLFLNIVRGKTLAFAADSIGRNQMESLLCLLSQVSNLRFSSVRY</sequence>
<evidence type="ECO:0000256" key="7">
    <source>
        <dbReference type="ARBA" id="ARBA00023034"/>
    </source>
</evidence>
<dbReference type="Pfam" id="PF14416">
    <property type="entry name" value="PMR5N"/>
    <property type="match status" value="1"/>
</dbReference>
<proteinExistence type="inferred from homology"/>
<dbReference type="PANTHER" id="PTHR32285:SF28">
    <property type="entry name" value="XYLOGLUCAN O-ACETYLTRANSFERASE 2"/>
    <property type="match status" value="1"/>
</dbReference>
<dbReference type="Pfam" id="PF13839">
    <property type="entry name" value="PC-Esterase"/>
    <property type="match status" value="1"/>
</dbReference>
<gene>
    <name evidence="12" type="ORF">NCGR_LOCUS44046</name>
</gene>
<evidence type="ECO:0000313" key="13">
    <source>
        <dbReference type="Proteomes" id="UP000604825"/>
    </source>
</evidence>
<evidence type="ECO:0000259" key="10">
    <source>
        <dbReference type="Pfam" id="PF13839"/>
    </source>
</evidence>
<comment type="subcellular location">
    <subcellularLocation>
        <location evidence="1">Golgi apparatus membrane</location>
        <topology evidence="1">Single-pass type II membrane protein</topology>
    </subcellularLocation>
</comment>
<dbReference type="InterPro" id="IPR029962">
    <property type="entry name" value="TBL"/>
</dbReference>
<evidence type="ECO:0000256" key="8">
    <source>
        <dbReference type="ARBA" id="ARBA00023136"/>
    </source>
</evidence>
<evidence type="ECO:0000259" key="11">
    <source>
        <dbReference type="Pfam" id="PF14416"/>
    </source>
</evidence>
<feature type="domain" description="Trichome birefringence-like N-terminal" evidence="11">
    <location>
        <begin position="74"/>
        <end position="125"/>
    </location>
</feature>
<evidence type="ECO:0000256" key="6">
    <source>
        <dbReference type="ARBA" id="ARBA00022989"/>
    </source>
</evidence>
<evidence type="ECO:0000256" key="3">
    <source>
        <dbReference type="ARBA" id="ARBA00022679"/>
    </source>
</evidence>
<feature type="domain" description="Trichome birefringence-like C-terminal" evidence="10">
    <location>
        <begin position="129"/>
        <end position="167"/>
    </location>
</feature>
<accession>A0A811QID1</accession>
<evidence type="ECO:0000256" key="2">
    <source>
        <dbReference type="ARBA" id="ARBA00007727"/>
    </source>
</evidence>
<comment type="similarity">
    <text evidence="2">Belongs to the PC-esterase family. TBL subfamily.</text>
</comment>
<evidence type="ECO:0000256" key="1">
    <source>
        <dbReference type="ARBA" id="ARBA00004323"/>
    </source>
</evidence>
<comment type="caution">
    <text evidence="12">The sequence shown here is derived from an EMBL/GenBank/DDBJ whole genome shotgun (WGS) entry which is preliminary data.</text>
</comment>
<evidence type="ECO:0000256" key="5">
    <source>
        <dbReference type="ARBA" id="ARBA00022968"/>
    </source>
</evidence>
<dbReference type="GO" id="GO:0000139">
    <property type="term" value="C:Golgi membrane"/>
    <property type="evidence" value="ECO:0007669"/>
    <property type="project" value="UniProtKB-SubCell"/>
</dbReference>
<keyword evidence="7" id="KW-0333">Golgi apparatus</keyword>